<feature type="transmembrane region" description="Helical" evidence="6">
    <location>
        <begin position="208"/>
        <end position="230"/>
    </location>
</feature>
<evidence type="ECO:0000256" key="4">
    <source>
        <dbReference type="ARBA" id="ARBA00022989"/>
    </source>
</evidence>
<protein>
    <submittedName>
        <fullName evidence="8">EamA family transporter</fullName>
    </submittedName>
</protein>
<evidence type="ECO:0000256" key="3">
    <source>
        <dbReference type="ARBA" id="ARBA00022692"/>
    </source>
</evidence>
<sequence>MFALNKSALAGLASTSLFVLLWSSGAIASKWGLAHSSPFAFLVFRFGIALACLLPLAPLLRLRAPRSARERGKALLTGLVMLGIYPIFYIFSLKLQVTPGMMATILGVQPILTAVILERRQSPARLFGLLLGLAGLVLVVYQGIGLAGMSTAGILCALLALAGVTGGSIMQKGIRENPLGTLPLQYLAGLGLCLAFVPFQPFEFEWNAGFLVPALWMGVVVSVGATLLLYRLIAQGNLVNVTSLFYLVPAVTAIMDFMVFGNRLGWLSLLGMGLIVVGLMFVFRKAG</sequence>
<feature type="transmembrane region" description="Helical" evidence="6">
    <location>
        <begin position="264"/>
        <end position="283"/>
    </location>
</feature>
<dbReference type="Proteomes" id="UP000433532">
    <property type="component" value="Unassembled WGS sequence"/>
</dbReference>
<keyword evidence="3 6" id="KW-0812">Transmembrane</keyword>
<evidence type="ECO:0000256" key="5">
    <source>
        <dbReference type="ARBA" id="ARBA00023136"/>
    </source>
</evidence>
<reference evidence="8 9" key="1">
    <citation type="submission" date="2019-11" db="EMBL/GenBank/DDBJ databases">
        <title>Genomes of ocular Pseudomonas aeruginosa isolates.</title>
        <authorList>
            <person name="Khan M."/>
            <person name="Rice S.A."/>
            <person name="Willcox M.D.P."/>
            <person name="Stapleton F."/>
        </authorList>
    </citation>
    <scope>NUCLEOTIDE SEQUENCE [LARGE SCALE GENOMIC DNA]</scope>
    <source>
        <strain evidence="8 9">PA221</strain>
    </source>
</reference>
<evidence type="ECO:0000313" key="9">
    <source>
        <dbReference type="Proteomes" id="UP000433532"/>
    </source>
</evidence>
<dbReference type="PANTHER" id="PTHR32322">
    <property type="entry name" value="INNER MEMBRANE TRANSPORTER"/>
    <property type="match status" value="1"/>
</dbReference>
<feature type="domain" description="EamA" evidence="7">
    <location>
        <begin position="15"/>
        <end position="140"/>
    </location>
</feature>
<dbReference type="InterPro" id="IPR000620">
    <property type="entry name" value="EamA_dom"/>
</dbReference>
<feature type="transmembrane region" description="Helical" evidence="6">
    <location>
        <begin position="124"/>
        <end position="144"/>
    </location>
</feature>
<keyword evidence="5 6" id="KW-0472">Membrane</keyword>
<feature type="domain" description="EamA" evidence="7">
    <location>
        <begin position="152"/>
        <end position="283"/>
    </location>
</feature>
<dbReference type="InterPro" id="IPR050638">
    <property type="entry name" value="AA-Vitamin_Transporters"/>
</dbReference>
<evidence type="ECO:0000259" key="7">
    <source>
        <dbReference type="Pfam" id="PF00892"/>
    </source>
</evidence>
<keyword evidence="4 6" id="KW-1133">Transmembrane helix</keyword>
<proteinExistence type="inferred from homology"/>
<evidence type="ECO:0000313" key="8">
    <source>
        <dbReference type="EMBL" id="MUI36621.1"/>
    </source>
</evidence>
<feature type="transmembrane region" description="Helical" evidence="6">
    <location>
        <begin position="74"/>
        <end position="91"/>
    </location>
</feature>
<accession>A0A0C6EXG6</accession>
<name>A0A0C6EXG6_PSEAI</name>
<comment type="caution">
    <text evidence="8">The sequence shown here is derived from an EMBL/GenBank/DDBJ whole genome shotgun (WGS) entry which is preliminary data.</text>
</comment>
<dbReference type="AlphaFoldDB" id="A0A0C6EXG6"/>
<dbReference type="SUPFAM" id="SSF103481">
    <property type="entry name" value="Multidrug resistance efflux transporter EmrE"/>
    <property type="match status" value="2"/>
</dbReference>
<feature type="transmembrane region" description="Helical" evidence="6">
    <location>
        <begin position="237"/>
        <end position="258"/>
    </location>
</feature>
<organism evidence="8 9">
    <name type="scientific">Pseudomonas aeruginosa</name>
    <dbReference type="NCBI Taxonomy" id="287"/>
    <lineage>
        <taxon>Bacteria</taxon>
        <taxon>Pseudomonadati</taxon>
        <taxon>Pseudomonadota</taxon>
        <taxon>Gammaproteobacteria</taxon>
        <taxon>Pseudomonadales</taxon>
        <taxon>Pseudomonadaceae</taxon>
        <taxon>Pseudomonas</taxon>
    </lineage>
</organism>
<feature type="transmembrane region" description="Helical" evidence="6">
    <location>
        <begin position="150"/>
        <end position="170"/>
    </location>
</feature>
<dbReference type="GO" id="GO:0016020">
    <property type="term" value="C:membrane"/>
    <property type="evidence" value="ECO:0007669"/>
    <property type="project" value="UniProtKB-SubCell"/>
</dbReference>
<evidence type="ECO:0000256" key="6">
    <source>
        <dbReference type="SAM" id="Phobius"/>
    </source>
</evidence>
<gene>
    <name evidence="8" type="ORF">GNQ48_16565</name>
</gene>
<dbReference type="InterPro" id="IPR037185">
    <property type="entry name" value="EmrE-like"/>
</dbReference>
<feature type="transmembrane region" description="Helical" evidence="6">
    <location>
        <begin position="38"/>
        <end position="62"/>
    </location>
</feature>
<evidence type="ECO:0000256" key="2">
    <source>
        <dbReference type="ARBA" id="ARBA00007362"/>
    </source>
</evidence>
<comment type="similarity">
    <text evidence="2">Belongs to the EamA transporter family.</text>
</comment>
<comment type="subcellular location">
    <subcellularLocation>
        <location evidence="1">Membrane</location>
        <topology evidence="1">Multi-pass membrane protein</topology>
    </subcellularLocation>
</comment>
<evidence type="ECO:0000256" key="1">
    <source>
        <dbReference type="ARBA" id="ARBA00004141"/>
    </source>
</evidence>
<dbReference type="RefSeq" id="WP_003119465.1">
    <property type="nucleotide sequence ID" value="NZ_AP014651.1"/>
</dbReference>
<dbReference type="Pfam" id="PF00892">
    <property type="entry name" value="EamA"/>
    <property type="match status" value="2"/>
</dbReference>
<feature type="transmembrane region" description="Helical" evidence="6">
    <location>
        <begin position="97"/>
        <end position="117"/>
    </location>
</feature>
<accession>A0A1S1C3R1</accession>
<feature type="transmembrane region" description="Helical" evidence="6">
    <location>
        <begin position="182"/>
        <end position="202"/>
    </location>
</feature>
<dbReference type="EMBL" id="WOAD01000013">
    <property type="protein sequence ID" value="MUI36621.1"/>
    <property type="molecule type" value="Genomic_DNA"/>
</dbReference>
<dbReference type="PANTHER" id="PTHR32322:SF2">
    <property type="entry name" value="EAMA DOMAIN-CONTAINING PROTEIN"/>
    <property type="match status" value="1"/>
</dbReference>